<dbReference type="Proteomes" id="UP000261325">
    <property type="component" value="Unassembled WGS sequence"/>
</dbReference>
<accession>A0A3B8WBK4</accession>
<gene>
    <name evidence="1" type="ORF">DCF82_05700</name>
</gene>
<evidence type="ECO:0000313" key="2">
    <source>
        <dbReference type="Proteomes" id="UP000261325"/>
    </source>
</evidence>
<feature type="non-terminal residue" evidence="1">
    <location>
        <position position="66"/>
    </location>
</feature>
<proteinExistence type="predicted"/>
<protein>
    <submittedName>
        <fullName evidence="1">Uncharacterized protein</fullName>
    </submittedName>
</protein>
<evidence type="ECO:0000313" key="1">
    <source>
        <dbReference type="EMBL" id="HAC27291.1"/>
    </source>
</evidence>
<dbReference type="EMBL" id="DLYI01000068">
    <property type="protein sequence ID" value="HAC27291.1"/>
    <property type="molecule type" value="Genomic_DNA"/>
</dbReference>
<reference evidence="1 2" key="1">
    <citation type="journal article" date="2018" name="Nat. Biotechnol.">
        <title>A standardized bacterial taxonomy based on genome phylogeny substantially revises the tree of life.</title>
        <authorList>
            <person name="Parks D.H."/>
            <person name="Chuvochina M."/>
            <person name="Waite D.W."/>
            <person name="Rinke C."/>
            <person name="Skarshewski A."/>
            <person name="Chaumeil P.A."/>
            <person name="Hugenholtz P."/>
        </authorList>
    </citation>
    <scope>NUCLEOTIDE SEQUENCE [LARGE SCALE GENOMIC DNA]</scope>
    <source>
        <strain evidence="1">UBA9049</strain>
    </source>
</reference>
<comment type="caution">
    <text evidence="1">The sequence shown here is derived from an EMBL/GenBank/DDBJ whole genome shotgun (WGS) entry which is preliminary data.</text>
</comment>
<organism evidence="1 2">
    <name type="scientific">Marinobacter nauticus</name>
    <name type="common">Marinobacter hydrocarbonoclasticus</name>
    <name type="synonym">Marinobacter aquaeolei</name>
    <dbReference type="NCBI Taxonomy" id="2743"/>
    <lineage>
        <taxon>Bacteria</taxon>
        <taxon>Pseudomonadati</taxon>
        <taxon>Pseudomonadota</taxon>
        <taxon>Gammaproteobacteria</taxon>
        <taxon>Pseudomonadales</taxon>
        <taxon>Marinobacteraceae</taxon>
        <taxon>Marinobacter</taxon>
    </lineage>
</organism>
<sequence length="66" mass="7319">WLLTWIVEGVAGAKQQLIFKNEEKSLVDIRGEAWIRLAQDCTVNSIPVAGYPPVFPALIPIIGPFK</sequence>
<feature type="non-terminal residue" evidence="1">
    <location>
        <position position="1"/>
    </location>
</feature>
<name>A0A3B8WBK4_MARNT</name>
<dbReference type="AlphaFoldDB" id="A0A3B8WBK4"/>